<dbReference type="Pfam" id="PF01266">
    <property type="entry name" value="DAO"/>
    <property type="match status" value="1"/>
</dbReference>
<comment type="caution">
    <text evidence="4">The sequence shown here is derived from an EMBL/GenBank/DDBJ whole genome shotgun (WGS) entry which is preliminary data.</text>
</comment>
<protein>
    <submittedName>
        <fullName evidence="4">FAD-binding oxidoreductase</fullName>
    </submittedName>
</protein>
<organism evidence="4">
    <name type="scientific">Boseongicola sp. SB0664_bin_43</name>
    <dbReference type="NCBI Taxonomy" id="2604844"/>
    <lineage>
        <taxon>Bacteria</taxon>
        <taxon>Pseudomonadati</taxon>
        <taxon>Pseudomonadota</taxon>
        <taxon>Alphaproteobacteria</taxon>
        <taxon>Rhodobacterales</taxon>
        <taxon>Paracoccaceae</taxon>
        <taxon>Boseongicola</taxon>
    </lineage>
</organism>
<dbReference type="GO" id="GO:0005737">
    <property type="term" value="C:cytoplasm"/>
    <property type="evidence" value="ECO:0007669"/>
    <property type="project" value="TreeGrafter"/>
</dbReference>
<dbReference type="AlphaFoldDB" id="A0A6B0XXG6"/>
<evidence type="ECO:0000256" key="2">
    <source>
        <dbReference type="ARBA" id="ARBA00023002"/>
    </source>
</evidence>
<dbReference type="InterPro" id="IPR006076">
    <property type="entry name" value="FAD-dep_OxRdtase"/>
</dbReference>
<comment type="similarity">
    <text evidence="1">Belongs to the DadA oxidoreductase family.</text>
</comment>
<feature type="domain" description="FAD dependent oxidoreductase" evidence="3">
    <location>
        <begin position="21"/>
        <end position="417"/>
    </location>
</feature>
<name>A0A6B0XXG6_9RHOB</name>
<accession>A0A6B0XXG6</accession>
<dbReference type="Gene3D" id="3.30.9.10">
    <property type="entry name" value="D-Amino Acid Oxidase, subunit A, domain 2"/>
    <property type="match status" value="2"/>
</dbReference>
<dbReference type="PANTHER" id="PTHR13847:SF280">
    <property type="entry name" value="D-AMINO ACID DEHYDROGENASE"/>
    <property type="match status" value="1"/>
</dbReference>
<evidence type="ECO:0000259" key="3">
    <source>
        <dbReference type="Pfam" id="PF01266"/>
    </source>
</evidence>
<dbReference type="GO" id="GO:0005886">
    <property type="term" value="C:plasma membrane"/>
    <property type="evidence" value="ECO:0007669"/>
    <property type="project" value="TreeGrafter"/>
</dbReference>
<reference evidence="4" key="1">
    <citation type="submission" date="2019-09" db="EMBL/GenBank/DDBJ databases">
        <title>Characterisation of the sponge microbiome using genome-centric metagenomics.</title>
        <authorList>
            <person name="Engelberts J.P."/>
            <person name="Robbins S.J."/>
            <person name="De Goeij J.M."/>
            <person name="Aranda M."/>
            <person name="Bell S.C."/>
            <person name="Webster N.S."/>
        </authorList>
    </citation>
    <scope>NUCLEOTIDE SEQUENCE</scope>
    <source>
        <strain evidence="4">SB0664_bin_43</strain>
    </source>
</reference>
<dbReference type="SUPFAM" id="SSF51905">
    <property type="entry name" value="FAD/NAD(P)-binding domain"/>
    <property type="match status" value="1"/>
</dbReference>
<evidence type="ECO:0000313" key="4">
    <source>
        <dbReference type="EMBL" id="MXY33371.1"/>
    </source>
</evidence>
<dbReference type="GO" id="GO:0008718">
    <property type="term" value="F:D-amino-acid dehydrogenase activity"/>
    <property type="evidence" value="ECO:0007669"/>
    <property type="project" value="TreeGrafter"/>
</dbReference>
<evidence type="ECO:0000256" key="1">
    <source>
        <dbReference type="ARBA" id="ARBA00009410"/>
    </source>
</evidence>
<dbReference type="InterPro" id="IPR036188">
    <property type="entry name" value="FAD/NAD-bd_sf"/>
</dbReference>
<keyword evidence="2" id="KW-0560">Oxidoreductase</keyword>
<gene>
    <name evidence="4" type="ORF">F4Y60_04630</name>
</gene>
<sequence>MPMITEATPIVHADKIPEEVDVVVIGAGIIGTSTAWFLARRGAKVALIEKGRVAGEQSSRNWGWIRQQGRDRDELPIVMESNRIWRSLASETGEKDLAFAGCGLAYLAEDERTLAKYEEWHDLAREHQLDTRMLSPATARDGFPGFPGRGVGGMLTPSDGRAEPFVAVPALARAARRAGVSITEGCAVRTLETRHGKVSGVHTERGPVRADRVVLAGGAWSTCFARNAGIDLPQLIVRSTVGRTHPVADRGLPNVSMPGFATSRRADGGHTVTTGNLIEHYVCARSFQDLAKFVKLLRTSARNLRLRPKPPAGHPGAWGSRTRWRADEVTPFERMRVLDPSPSKEGQKRLTKHLRQRAPWLAEAGMAGAWAGMIDVTPDAVPYICEVPSFPGLFIGTGMSGHGFGIGPGVGRVLADLVLERPTGFDLSRFRFERFVDGSPIVPGPY</sequence>
<dbReference type="GO" id="GO:0055130">
    <property type="term" value="P:D-alanine catabolic process"/>
    <property type="evidence" value="ECO:0007669"/>
    <property type="project" value="TreeGrafter"/>
</dbReference>
<dbReference type="PANTHER" id="PTHR13847">
    <property type="entry name" value="SARCOSINE DEHYDROGENASE-RELATED"/>
    <property type="match status" value="1"/>
</dbReference>
<dbReference type="Gene3D" id="3.50.50.60">
    <property type="entry name" value="FAD/NAD(P)-binding domain"/>
    <property type="match status" value="2"/>
</dbReference>
<dbReference type="EMBL" id="VXRY01000183">
    <property type="protein sequence ID" value="MXY33371.1"/>
    <property type="molecule type" value="Genomic_DNA"/>
</dbReference>
<proteinExistence type="inferred from homology"/>